<comment type="caution">
    <text evidence="5">The sequence shown here is derived from an EMBL/GenBank/DDBJ whole genome shotgun (WGS) entry which is preliminary data.</text>
</comment>
<proteinExistence type="predicted"/>
<dbReference type="PANTHER" id="PTHR15032:SF36">
    <property type="entry name" value="METALLO-BETA-LACTAMASE DOMAIN-CONTAINING PROTEIN"/>
    <property type="match status" value="1"/>
</dbReference>
<evidence type="ECO:0000313" key="6">
    <source>
        <dbReference type="Proteomes" id="UP000812277"/>
    </source>
</evidence>
<name>A0ABS7DA49_9BACL</name>
<comment type="catalytic activity">
    <reaction evidence="3">
        <text>3',5'-cyclic UMP + H2O = UMP + H(+)</text>
        <dbReference type="Rhea" id="RHEA:70575"/>
        <dbReference type="ChEBI" id="CHEBI:15377"/>
        <dbReference type="ChEBI" id="CHEBI:15378"/>
        <dbReference type="ChEBI" id="CHEBI:57865"/>
        <dbReference type="ChEBI" id="CHEBI:184387"/>
    </reaction>
    <physiologicalReaction direction="left-to-right" evidence="3">
        <dbReference type="Rhea" id="RHEA:70576"/>
    </physiologicalReaction>
</comment>
<dbReference type="EMBL" id="JAHZIJ010000017">
    <property type="protein sequence ID" value="MBW7476819.1"/>
    <property type="molecule type" value="Genomic_DNA"/>
</dbReference>
<protein>
    <submittedName>
        <fullName evidence="5">MBL fold metallo-hydrolase</fullName>
    </submittedName>
</protein>
<dbReference type="RefSeq" id="WP_219874072.1">
    <property type="nucleotide sequence ID" value="NZ_JAHZIJ010000017.1"/>
</dbReference>
<dbReference type="SUPFAM" id="SSF56281">
    <property type="entry name" value="Metallo-hydrolase/oxidoreductase"/>
    <property type="match status" value="1"/>
</dbReference>
<feature type="domain" description="Metallo-beta-lactamase" evidence="4">
    <location>
        <begin position="73"/>
        <end position="287"/>
    </location>
</feature>
<evidence type="ECO:0000313" key="5">
    <source>
        <dbReference type="EMBL" id="MBW7476819.1"/>
    </source>
</evidence>
<sequence length="345" mass="38507">MRYENLNTAATVSSFKDLRKWRQERSRKMKTKDFSYTVPCAAPDIAYLHQNAEQPSLTWIGHSTFLIQMSGLNIVTDPVWANQLAMQKRLTPPGIAIADMPPIDVVLISHSHYDHLHIGSLKRLTSSKTLIVPVGLASKMHRKGFSSVIELNWWESATIGGVKFTFVPSQHWTRRTLTDTNSSHWGGYVIEPAERAEANIASPSSLENTGYNSRPFVNASPTLYFAGDSGYFDGFKTIGGHFDIDVALMPIGAYDPEWFMGTQHVTPEEALQAFMDIGAQYFVPMHYGSFRLADDTPREALDRLHADQARLALDESRVVVLPHGETWRLNGGQSVPSTGPMPKSE</sequence>
<comment type="catalytic activity">
    <reaction evidence="1">
        <text>3',5'-cyclic CMP + H2O = CMP + H(+)</text>
        <dbReference type="Rhea" id="RHEA:72675"/>
        <dbReference type="ChEBI" id="CHEBI:15377"/>
        <dbReference type="ChEBI" id="CHEBI:15378"/>
        <dbReference type="ChEBI" id="CHEBI:58003"/>
        <dbReference type="ChEBI" id="CHEBI:60377"/>
    </reaction>
    <physiologicalReaction direction="left-to-right" evidence="1">
        <dbReference type="Rhea" id="RHEA:72676"/>
    </physiologicalReaction>
</comment>
<dbReference type="InterPro" id="IPR001279">
    <property type="entry name" value="Metallo-B-lactamas"/>
</dbReference>
<gene>
    <name evidence="5" type="ORF">K0T92_19060</name>
</gene>
<evidence type="ECO:0000256" key="1">
    <source>
        <dbReference type="ARBA" id="ARBA00034221"/>
    </source>
</evidence>
<evidence type="ECO:0000256" key="3">
    <source>
        <dbReference type="ARBA" id="ARBA00048505"/>
    </source>
</evidence>
<keyword evidence="6" id="KW-1185">Reference proteome</keyword>
<dbReference type="Gene3D" id="3.60.15.10">
    <property type="entry name" value="Ribonuclease Z/Hydroxyacylglutathione hydrolase-like"/>
    <property type="match status" value="1"/>
</dbReference>
<accession>A0ABS7DA49</accession>
<dbReference type="InterPro" id="IPR036866">
    <property type="entry name" value="RibonucZ/Hydroxyglut_hydro"/>
</dbReference>
<comment type="function">
    <text evidence="2">Counteracts the endogenous Pycsar antiviral defense system. Phosphodiesterase that enables metal-dependent hydrolysis of host cyclic nucleotide Pycsar defense signals such as cCMP and cUMP.</text>
</comment>
<evidence type="ECO:0000259" key="4">
    <source>
        <dbReference type="Pfam" id="PF12706"/>
    </source>
</evidence>
<dbReference type="Proteomes" id="UP000812277">
    <property type="component" value="Unassembled WGS sequence"/>
</dbReference>
<dbReference type="Pfam" id="PF12706">
    <property type="entry name" value="Lactamase_B_2"/>
    <property type="match status" value="1"/>
</dbReference>
<dbReference type="PANTHER" id="PTHR15032">
    <property type="entry name" value="N-ACYL-PHOSPHATIDYLETHANOLAMINE-HYDROLYZING PHOSPHOLIPASE D"/>
    <property type="match status" value="1"/>
</dbReference>
<evidence type="ECO:0000256" key="2">
    <source>
        <dbReference type="ARBA" id="ARBA00034301"/>
    </source>
</evidence>
<organism evidence="5 6">
    <name type="scientific">Paenibacillus oenotherae</name>
    <dbReference type="NCBI Taxonomy" id="1435645"/>
    <lineage>
        <taxon>Bacteria</taxon>
        <taxon>Bacillati</taxon>
        <taxon>Bacillota</taxon>
        <taxon>Bacilli</taxon>
        <taxon>Bacillales</taxon>
        <taxon>Paenibacillaceae</taxon>
        <taxon>Paenibacillus</taxon>
    </lineage>
</organism>
<dbReference type="InterPro" id="IPR024884">
    <property type="entry name" value="NAPE-PLD"/>
</dbReference>
<dbReference type="PIRSF" id="PIRSF038896">
    <property type="entry name" value="NAPE-PLD"/>
    <property type="match status" value="1"/>
</dbReference>
<reference evidence="5 6" key="1">
    <citation type="submission" date="2021-07" db="EMBL/GenBank/DDBJ databases">
        <title>Paenibacillus radiodurans sp. nov., isolated from the southeastern edge of Tengger Desert.</title>
        <authorList>
            <person name="Zhang G."/>
        </authorList>
    </citation>
    <scope>NUCLEOTIDE SEQUENCE [LARGE SCALE GENOMIC DNA]</scope>
    <source>
        <strain evidence="5 6">DT7-4</strain>
    </source>
</reference>